<comment type="caution">
    <text evidence="2">The sequence shown here is derived from an EMBL/GenBank/DDBJ whole genome shotgun (WGS) entry which is preliminary data.</text>
</comment>
<evidence type="ECO:0000256" key="1">
    <source>
        <dbReference type="SAM" id="Phobius"/>
    </source>
</evidence>
<accession>A0A9P9JEM1</accession>
<sequence>MPLSLSTAPFLAHILIETPAALTFILRPSAHVSPLPPSAGLLLQSLGGLLLASNLIALIFVRRPFDEVARHVALALAFWHLWPCYRAIVRLRHRSGVGNGSGKKDAAATEKTLGGPAVHLVVHLVLLFMFLGTSIFGNVQGPMVTSIA</sequence>
<evidence type="ECO:0000313" key="2">
    <source>
        <dbReference type="EMBL" id="KAH7157650.1"/>
    </source>
</evidence>
<feature type="transmembrane region" description="Helical" evidence="1">
    <location>
        <begin position="120"/>
        <end position="139"/>
    </location>
</feature>
<dbReference type="EMBL" id="JAGMUU010000003">
    <property type="protein sequence ID" value="KAH7157650.1"/>
    <property type="molecule type" value="Genomic_DNA"/>
</dbReference>
<protein>
    <submittedName>
        <fullName evidence="2">Uncharacterized protein</fullName>
    </submittedName>
</protein>
<keyword evidence="1" id="KW-1133">Transmembrane helix</keyword>
<keyword evidence="1" id="KW-0812">Transmembrane</keyword>
<evidence type="ECO:0000313" key="3">
    <source>
        <dbReference type="Proteomes" id="UP000717696"/>
    </source>
</evidence>
<organism evidence="2 3">
    <name type="scientific">Dactylonectria estremocensis</name>
    <dbReference type="NCBI Taxonomy" id="1079267"/>
    <lineage>
        <taxon>Eukaryota</taxon>
        <taxon>Fungi</taxon>
        <taxon>Dikarya</taxon>
        <taxon>Ascomycota</taxon>
        <taxon>Pezizomycotina</taxon>
        <taxon>Sordariomycetes</taxon>
        <taxon>Hypocreomycetidae</taxon>
        <taxon>Hypocreales</taxon>
        <taxon>Nectriaceae</taxon>
        <taxon>Dactylonectria</taxon>
    </lineage>
</organism>
<dbReference type="Proteomes" id="UP000717696">
    <property type="component" value="Unassembled WGS sequence"/>
</dbReference>
<name>A0A9P9JEM1_9HYPO</name>
<reference evidence="2" key="1">
    <citation type="journal article" date="2021" name="Nat. Commun.">
        <title>Genetic determinants of endophytism in the Arabidopsis root mycobiome.</title>
        <authorList>
            <person name="Mesny F."/>
            <person name="Miyauchi S."/>
            <person name="Thiergart T."/>
            <person name="Pickel B."/>
            <person name="Atanasova L."/>
            <person name="Karlsson M."/>
            <person name="Huettel B."/>
            <person name="Barry K.W."/>
            <person name="Haridas S."/>
            <person name="Chen C."/>
            <person name="Bauer D."/>
            <person name="Andreopoulos W."/>
            <person name="Pangilinan J."/>
            <person name="LaButti K."/>
            <person name="Riley R."/>
            <person name="Lipzen A."/>
            <person name="Clum A."/>
            <person name="Drula E."/>
            <person name="Henrissat B."/>
            <person name="Kohler A."/>
            <person name="Grigoriev I.V."/>
            <person name="Martin F.M."/>
            <person name="Hacquard S."/>
        </authorList>
    </citation>
    <scope>NUCLEOTIDE SEQUENCE</scope>
    <source>
        <strain evidence="2">MPI-CAGE-AT-0021</strain>
    </source>
</reference>
<keyword evidence="3" id="KW-1185">Reference proteome</keyword>
<gene>
    <name evidence="2" type="ORF">B0J13DRAFT_542324</name>
</gene>
<feature type="transmembrane region" description="Helical" evidence="1">
    <location>
        <begin position="39"/>
        <end position="61"/>
    </location>
</feature>
<dbReference type="OrthoDB" id="2590756at2759"/>
<proteinExistence type="predicted"/>
<dbReference type="AlphaFoldDB" id="A0A9P9JEM1"/>
<keyword evidence="1" id="KW-0472">Membrane</keyword>